<dbReference type="SUPFAM" id="SSF52047">
    <property type="entry name" value="RNI-like"/>
    <property type="match status" value="1"/>
</dbReference>
<comment type="caution">
    <text evidence="2">The sequence shown here is derived from an EMBL/GenBank/DDBJ whole genome shotgun (WGS) entry which is preliminary data.</text>
</comment>
<dbReference type="OrthoDB" id="550575at2759"/>
<dbReference type="PANTHER" id="PTHR13318">
    <property type="entry name" value="PARTNER OF PAIRED, ISOFORM B-RELATED"/>
    <property type="match status" value="1"/>
</dbReference>
<accession>A0A9Q5I375</accession>
<protein>
    <submittedName>
        <fullName evidence="2">RNI-like protein</fullName>
    </submittedName>
</protein>
<reference evidence="2" key="1">
    <citation type="submission" date="2016-06" db="EMBL/GenBank/DDBJ databases">
        <title>Draft Genome sequence of the fungus Inonotus baumii.</title>
        <authorList>
            <person name="Zhu H."/>
            <person name="Lin W."/>
        </authorList>
    </citation>
    <scope>NUCLEOTIDE SEQUENCE</scope>
    <source>
        <strain evidence="2">821</strain>
    </source>
</reference>
<sequence length="491" mass="53851">MSKRQRGHHTTASKPQAKRSRLGISIGAPSADDRRFPSDNNPSSSALSTRVVKQRHAPALASLCIRIFAEHFAEFSDEEHWESTRTWLKILPDSVLLNLFSVLKAQHPRRLNHAVITTYFLRGISVSLNGELALTSHTLTAIPRVLGSKLLVLELSDIDKYTDSTYAAMVKDLPLLNTLVLRNCPKVGPSTAEMIANNCRHLKKLNLNFTSVTALSLIALFKAIPDLEVLKLAGIQNLSDATISRLFSLLTDDGDQAGRIPLRNLKTLKLRHNTISEIAIAPFLQRCTHLERLDVSFTLLKHIPDLPASPSIEKISLTSTFLPGKELVELINHLPHLRILNAGAMGVKAATTSAMSTSTAMTLSDDILRHLTDALQGCPVVQSVNLVQNTKLGASRGHNSAIAYFIQHIGRKLSYLNLSGVSVRSGDLLGLVPENQGQEVSPLETLILNKSLVDDECAPWISSCKLLEVLEVAETRISGWQFITHGGQQET</sequence>
<feature type="compositionally biased region" description="Basic residues" evidence="1">
    <location>
        <begin position="1"/>
        <end position="21"/>
    </location>
</feature>
<proteinExistence type="predicted"/>
<dbReference type="PANTHER" id="PTHR13318:SF95">
    <property type="entry name" value="F-BOX PROTEIN YLR352W"/>
    <property type="match status" value="1"/>
</dbReference>
<dbReference type="EMBL" id="LNZH02000134">
    <property type="protein sequence ID" value="OCB90367.1"/>
    <property type="molecule type" value="Genomic_DNA"/>
</dbReference>
<feature type="compositionally biased region" description="Polar residues" evidence="1">
    <location>
        <begin position="38"/>
        <end position="48"/>
    </location>
</feature>
<gene>
    <name evidence="2" type="ORF">A7U60_g2377</name>
</gene>
<dbReference type="AlphaFoldDB" id="A0A9Q5I375"/>
<keyword evidence="3" id="KW-1185">Reference proteome</keyword>
<dbReference type="InterPro" id="IPR032675">
    <property type="entry name" value="LRR_dom_sf"/>
</dbReference>
<dbReference type="InterPro" id="IPR001611">
    <property type="entry name" value="Leu-rich_rpt"/>
</dbReference>
<dbReference type="PROSITE" id="PS51450">
    <property type="entry name" value="LRR"/>
    <property type="match status" value="1"/>
</dbReference>
<dbReference type="Proteomes" id="UP000757232">
    <property type="component" value="Unassembled WGS sequence"/>
</dbReference>
<dbReference type="GO" id="GO:0019005">
    <property type="term" value="C:SCF ubiquitin ligase complex"/>
    <property type="evidence" value="ECO:0007669"/>
    <property type="project" value="TreeGrafter"/>
</dbReference>
<organism evidence="2 3">
    <name type="scientific">Sanghuangporus baumii</name>
    <name type="common">Phellinus baumii</name>
    <dbReference type="NCBI Taxonomy" id="108892"/>
    <lineage>
        <taxon>Eukaryota</taxon>
        <taxon>Fungi</taxon>
        <taxon>Dikarya</taxon>
        <taxon>Basidiomycota</taxon>
        <taxon>Agaricomycotina</taxon>
        <taxon>Agaricomycetes</taxon>
        <taxon>Hymenochaetales</taxon>
        <taxon>Hymenochaetaceae</taxon>
        <taxon>Sanghuangporus</taxon>
    </lineage>
</organism>
<name>A0A9Q5I375_SANBA</name>
<evidence type="ECO:0000256" key="1">
    <source>
        <dbReference type="SAM" id="MobiDB-lite"/>
    </source>
</evidence>
<evidence type="ECO:0000313" key="2">
    <source>
        <dbReference type="EMBL" id="OCB90367.1"/>
    </source>
</evidence>
<dbReference type="GO" id="GO:0031146">
    <property type="term" value="P:SCF-dependent proteasomal ubiquitin-dependent protein catabolic process"/>
    <property type="evidence" value="ECO:0007669"/>
    <property type="project" value="TreeGrafter"/>
</dbReference>
<evidence type="ECO:0000313" key="3">
    <source>
        <dbReference type="Proteomes" id="UP000757232"/>
    </source>
</evidence>
<feature type="region of interest" description="Disordered" evidence="1">
    <location>
        <begin position="1"/>
        <end position="50"/>
    </location>
</feature>
<dbReference type="Gene3D" id="3.80.10.10">
    <property type="entry name" value="Ribonuclease Inhibitor"/>
    <property type="match status" value="3"/>
</dbReference>